<sequence>MIYDLKEAIRLVKANAKRNFDETFEVHVKMTPDLRRTDLKLSGFVRLPHGFGKTYRVAVFAEGAAAEEARDAGADIVGGPELVENIRTGQVKVDFDKCISTPSMMEHVKKLSRNLKQLMPDTKKGTLTNDISHSVKEAKEQSVSFSEDALRENVGAFVNALLLAKPAGLKKSSKYAGYVDSFHVCSTMGPSFPISVQSLSMAADRFNRLQLR</sequence>
<evidence type="ECO:0000313" key="5">
    <source>
        <dbReference type="EMBL" id="KAK4420869.1"/>
    </source>
</evidence>
<dbReference type="InterPro" id="IPR023674">
    <property type="entry name" value="Ribosomal_uL1-like"/>
</dbReference>
<evidence type="ECO:0000256" key="1">
    <source>
        <dbReference type="ARBA" id="ARBA00010531"/>
    </source>
</evidence>
<reference evidence="5" key="1">
    <citation type="submission" date="2020-06" db="EMBL/GenBank/DDBJ databases">
        <authorList>
            <person name="Li T."/>
            <person name="Hu X."/>
            <person name="Zhang T."/>
            <person name="Song X."/>
            <person name="Zhang H."/>
            <person name="Dai N."/>
            <person name="Sheng W."/>
            <person name="Hou X."/>
            <person name="Wei L."/>
        </authorList>
    </citation>
    <scope>NUCLEOTIDE SEQUENCE</scope>
    <source>
        <strain evidence="5">3651</strain>
        <tissue evidence="5">Leaf</tissue>
    </source>
</reference>
<dbReference type="InterPro" id="IPR028364">
    <property type="entry name" value="Ribosomal_uL1/biogenesis"/>
</dbReference>
<organism evidence="5 6">
    <name type="scientific">Sesamum alatum</name>
    <dbReference type="NCBI Taxonomy" id="300844"/>
    <lineage>
        <taxon>Eukaryota</taxon>
        <taxon>Viridiplantae</taxon>
        <taxon>Streptophyta</taxon>
        <taxon>Embryophyta</taxon>
        <taxon>Tracheophyta</taxon>
        <taxon>Spermatophyta</taxon>
        <taxon>Magnoliopsida</taxon>
        <taxon>eudicotyledons</taxon>
        <taxon>Gunneridae</taxon>
        <taxon>Pentapetalae</taxon>
        <taxon>asterids</taxon>
        <taxon>lamiids</taxon>
        <taxon>Lamiales</taxon>
        <taxon>Pedaliaceae</taxon>
        <taxon>Sesamum</taxon>
    </lineage>
</organism>
<name>A0AAE1Y0A3_9LAMI</name>
<dbReference type="PANTHER" id="PTHR36427:SF4">
    <property type="entry name" value="RIBOSOMAL PROTEIN L1P_L10E FAMILY"/>
    <property type="match status" value="1"/>
</dbReference>
<dbReference type="Proteomes" id="UP001293254">
    <property type="component" value="Unassembled WGS sequence"/>
</dbReference>
<dbReference type="GO" id="GO:0015934">
    <property type="term" value="C:large ribosomal subunit"/>
    <property type="evidence" value="ECO:0007669"/>
    <property type="project" value="InterPro"/>
</dbReference>
<dbReference type="EMBL" id="JACGWO010000008">
    <property type="protein sequence ID" value="KAK4420869.1"/>
    <property type="molecule type" value="Genomic_DNA"/>
</dbReference>
<dbReference type="AlphaFoldDB" id="A0AAE1Y0A3"/>
<keyword evidence="2 5" id="KW-0689">Ribosomal protein</keyword>
<dbReference type="FunFam" id="3.40.50.790:FF:000001">
    <property type="entry name" value="50S ribosomal protein L1"/>
    <property type="match status" value="1"/>
</dbReference>
<gene>
    <name evidence="5" type="ORF">Salat_2037400</name>
</gene>
<dbReference type="Pfam" id="PF00687">
    <property type="entry name" value="Ribosomal_L1"/>
    <property type="match status" value="1"/>
</dbReference>
<dbReference type="PANTHER" id="PTHR36427">
    <property type="entry name" value="54S RIBOSOMAL PROTEIN L1, MITOCHONDRIAL"/>
    <property type="match status" value="1"/>
</dbReference>
<dbReference type="SUPFAM" id="SSF56808">
    <property type="entry name" value="Ribosomal protein L1"/>
    <property type="match status" value="1"/>
</dbReference>
<dbReference type="Gene3D" id="3.30.190.20">
    <property type="match status" value="2"/>
</dbReference>
<comment type="similarity">
    <text evidence="1">Belongs to the universal ribosomal protein uL1 family.</text>
</comment>
<evidence type="ECO:0000313" key="6">
    <source>
        <dbReference type="Proteomes" id="UP001293254"/>
    </source>
</evidence>
<dbReference type="Gene3D" id="3.40.50.790">
    <property type="match status" value="1"/>
</dbReference>
<dbReference type="InterPro" id="IPR016095">
    <property type="entry name" value="Ribosomal_uL1_3-a/b-sand"/>
</dbReference>
<keyword evidence="6" id="KW-1185">Reference proteome</keyword>
<dbReference type="InterPro" id="IPR002143">
    <property type="entry name" value="Ribosomal_uL1"/>
</dbReference>
<dbReference type="CDD" id="cd00403">
    <property type="entry name" value="Ribosomal_L1"/>
    <property type="match status" value="1"/>
</dbReference>
<protein>
    <recommendedName>
        <fullName evidence="4">CL1</fullName>
    </recommendedName>
</protein>
<comment type="caution">
    <text evidence="5">The sequence shown here is derived from an EMBL/GenBank/DDBJ whole genome shotgun (WGS) entry which is preliminary data.</text>
</comment>
<proteinExistence type="inferred from homology"/>
<evidence type="ECO:0000256" key="4">
    <source>
        <dbReference type="ARBA" id="ARBA00082680"/>
    </source>
</evidence>
<dbReference type="GO" id="GO:0003735">
    <property type="term" value="F:structural constituent of ribosome"/>
    <property type="evidence" value="ECO:0007669"/>
    <property type="project" value="InterPro"/>
</dbReference>
<evidence type="ECO:0000256" key="2">
    <source>
        <dbReference type="ARBA" id="ARBA00022980"/>
    </source>
</evidence>
<dbReference type="PIRSF" id="PIRSF002155">
    <property type="entry name" value="Ribosomal_L1"/>
    <property type="match status" value="1"/>
</dbReference>
<accession>A0AAE1Y0A3</accession>
<dbReference type="GO" id="GO:0006412">
    <property type="term" value="P:translation"/>
    <property type="evidence" value="ECO:0007669"/>
    <property type="project" value="InterPro"/>
</dbReference>
<reference evidence="5" key="2">
    <citation type="journal article" date="2024" name="Plant">
        <title>Genomic evolution and insights into agronomic trait innovations of Sesamum species.</title>
        <authorList>
            <person name="Miao H."/>
            <person name="Wang L."/>
            <person name="Qu L."/>
            <person name="Liu H."/>
            <person name="Sun Y."/>
            <person name="Le M."/>
            <person name="Wang Q."/>
            <person name="Wei S."/>
            <person name="Zheng Y."/>
            <person name="Lin W."/>
            <person name="Duan Y."/>
            <person name="Cao H."/>
            <person name="Xiong S."/>
            <person name="Wang X."/>
            <person name="Wei L."/>
            <person name="Li C."/>
            <person name="Ma Q."/>
            <person name="Ju M."/>
            <person name="Zhao R."/>
            <person name="Li G."/>
            <person name="Mu C."/>
            <person name="Tian Q."/>
            <person name="Mei H."/>
            <person name="Zhang T."/>
            <person name="Gao T."/>
            <person name="Zhang H."/>
        </authorList>
    </citation>
    <scope>NUCLEOTIDE SEQUENCE</scope>
    <source>
        <strain evidence="5">3651</strain>
    </source>
</reference>
<evidence type="ECO:0000256" key="3">
    <source>
        <dbReference type="ARBA" id="ARBA00023274"/>
    </source>
</evidence>
<keyword evidence="3" id="KW-0687">Ribonucleoprotein</keyword>
<dbReference type="GO" id="GO:0003723">
    <property type="term" value="F:RNA binding"/>
    <property type="evidence" value="ECO:0007669"/>
    <property type="project" value="InterPro"/>
</dbReference>